<dbReference type="InterPro" id="IPR027417">
    <property type="entry name" value="P-loop_NTPase"/>
</dbReference>
<dbReference type="Pfam" id="PF00225">
    <property type="entry name" value="Kinesin"/>
    <property type="match status" value="1"/>
</dbReference>
<evidence type="ECO:0000259" key="8">
    <source>
        <dbReference type="PROSITE" id="PS50067"/>
    </source>
</evidence>
<dbReference type="GeneID" id="103048484"/>
<evidence type="ECO:0000256" key="6">
    <source>
        <dbReference type="ARBA" id="ARBA00034488"/>
    </source>
</evidence>
<evidence type="ECO:0000256" key="5">
    <source>
        <dbReference type="ARBA" id="ARBA00023175"/>
    </source>
</evidence>
<comment type="similarity">
    <text evidence="6">Belongs to the TRAFAC class myosin-kinesin ATPase superfamily. Kinesin family. KIN-12 subfamily.</text>
</comment>
<keyword evidence="4" id="KW-0175">Coiled coil</keyword>
<evidence type="ECO:0000256" key="7">
    <source>
        <dbReference type="PROSITE-ProRule" id="PRU00283"/>
    </source>
</evidence>
<feature type="domain" description="Kinesin motor" evidence="8">
    <location>
        <begin position="23"/>
        <end position="104"/>
    </location>
</feature>
<dbReference type="GO" id="GO:0007018">
    <property type="term" value="P:microtubule-based movement"/>
    <property type="evidence" value="ECO:0007669"/>
    <property type="project" value="InterPro"/>
</dbReference>
<dbReference type="Proteomes" id="UP000695026">
    <property type="component" value="Unplaced"/>
</dbReference>
<reference evidence="10" key="1">
    <citation type="submission" date="2025-08" db="UniProtKB">
        <authorList>
            <consortium name="RefSeq"/>
        </authorList>
    </citation>
    <scope>IDENTIFICATION</scope>
    <source>
        <tissue evidence="10">Liver</tissue>
    </source>
</reference>
<gene>
    <name evidence="10" type="primary">LOC103048484</name>
</gene>
<dbReference type="InterPro" id="IPR044986">
    <property type="entry name" value="KIF15/KIN-12"/>
</dbReference>
<dbReference type="PANTHER" id="PTHR37739">
    <property type="entry name" value="KINESIN-LIKE PROTEIN KIN-12D"/>
    <property type="match status" value="1"/>
</dbReference>
<dbReference type="PROSITE" id="PS50067">
    <property type="entry name" value="KINESIN_MOTOR_2"/>
    <property type="match status" value="1"/>
</dbReference>
<evidence type="ECO:0000313" key="9">
    <source>
        <dbReference type="Proteomes" id="UP000695026"/>
    </source>
</evidence>
<feature type="non-terminal residue" evidence="10">
    <location>
        <position position="104"/>
    </location>
</feature>
<dbReference type="SUPFAM" id="SSF52540">
    <property type="entry name" value="P-loop containing nucleoside triphosphate hydrolases"/>
    <property type="match status" value="1"/>
</dbReference>
<dbReference type="RefSeq" id="XP_007437595.1">
    <property type="nucleotide sequence ID" value="XM_007437533.3"/>
</dbReference>
<evidence type="ECO:0000256" key="3">
    <source>
        <dbReference type="ARBA" id="ARBA00022840"/>
    </source>
</evidence>
<keyword evidence="5" id="KW-0505">Motor protein</keyword>
<dbReference type="InterPro" id="IPR036961">
    <property type="entry name" value="Kinesin_motor_dom_sf"/>
</dbReference>
<dbReference type="GO" id="GO:0005524">
    <property type="term" value="F:ATP binding"/>
    <property type="evidence" value="ECO:0007669"/>
    <property type="project" value="UniProtKB-KW"/>
</dbReference>
<sequence length="104" mass="11128">MAPGTRSESQDMVTSPTSADGDAIKVYIRVRPPSEGTTVADRDNGLCLSVLSSNSIRLHSKPEPKIFIFDNVADANTTQESVFSSVAKNIVESCMNGYNGTIFA</sequence>
<evidence type="ECO:0000256" key="4">
    <source>
        <dbReference type="ARBA" id="ARBA00023054"/>
    </source>
</evidence>
<dbReference type="KEGG" id="pbi:103048484"/>
<dbReference type="OrthoDB" id="3176171at2759"/>
<dbReference type="GO" id="GO:0005874">
    <property type="term" value="C:microtubule"/>
    <property type="evidence" value="ECO:0007669"/>
    <property type="project" value="UniProtKB-KW"/>
</dbReference>
<dbReference type="OMA" id="RSESQDM"/>
<evidence type="ECO:0000256" key="2">
    <source>
        <dbReference type="ARBA" id="ARBA00022741"/>
    </source>
</evidence>
<evidence type="ECO:0000256" key="1">
    <source>
        <dbReference type="ARBA" id="ARBA00022701"/>
    </source>
</evidence>
<proteinExistence type="inferred from homology"/>
<dbReference type="AlphaFoldDB" id="A0A9F2R5Z3"/>
<keyword evidence="3" id="KW-0067">ATP-binding</keyword>
<dbReference type="GO" id="GO:0008017">
    <property type="term" value="F:microtubule binding"/>
    <property type="evidence" value="ECO:0007669"/>
    <property type="project" value="InterPro"/>
</dbReference>
<dbReference type="GO" id="GO:0003777">
    <property type="term" value="F:microtubule motor activity"/>
    <property type="evidence" value="ECO:0007669"/>
    <property type="project" value="InterPro"/>
</dbReference>
<comment type="caution">
    <text evidence="7">Lacks conserved residue(s) required for the propagation of feature annotation.</text>
</comment>
<name>A0A9F2R5Z3_PYTBI</name>
<dbReference type="PANTHER" id="PTHR37739:SF8">
    <property type="entry name" value="KINESIN-LIKE PROTEIN KIN-12D"/>
    <property type="match status" value="1"/>
</dbReference>
<organism evidence="9 10">
    <name type="scientific">Python bivittatus</name>
    <name type="common">Burmese python</name>
    <name type="synonym">Python molurus bivittatus</name>
    <dbReference type="NCBI Taxonomy" id="176946"/>
    <lineage>
        <taxon>Eukaryota</taxon>
        <taxon>Metazoa</taxon>
        <taxon>Chordata</taxon>
        <taxon>Craniata</taxon>
        <taxon>Vertebrata</taxon>
        <taxon>Euteleostomi</taxon>
        <taxon>Lepidosauria</taxon>
        <taxon>Squamata</taxon>
        <taxon>Bifurcata</taxon>
        <taxon>Unidentata</taxon>
        <taxon>Episquamata</taxon>
        <taxon>Toxicofera</taxon>
        <taxon>Serpentes</taxon>
        <taxon>Henophidia</taxon>
        <taxon>Pythonidae</taxon>
        <taxon>Python</taxon>
    </lineage>
</organism>
<dbReference type="InterPro" id="IPR001752">
    <property type="entry name" value="Kinesin_motor_dom"/>
</dbReference>
<protein>
    <submittedName>
        <fullName evidence="10">Kinesin-like protein KIF15-A</fullName>
    </submittedName>
</protein>
<keyword evidence="2" id="KW-0547">Nucleotide-binding</keyword>
<accession>A0A9F2R5Z3</accession>
<evidence type="ECO:0000313" key="10">
    <source>
        <dbReference type="RefSeq" id="XP_007437595.1"/>
    </source>
</evidence>
<dbReference type="Gene3D" id="3.40.850.10">
    <property type="entry name" value="Kinesin motor domain"/>
    <property type="match status" value="1"/>
</dbReference>
<keyword evidence="9" id="KW-1185">Reference proteome</keyword>
<keyword evidence="1" id="KW-0493">Microtubule</keyword>